<evidence type="ECO:0000256" key="2">
    <source>
        <dbReference type="ARBA" id="ARBA00023015"/>
    </source>
</evidence>
<dbReference type="InterPro" id="IPR011598">
    <property type="entry name" value="bHLH_dom"/>
</dbReference>
<dbReference type="GO" id="GO:0046983">
    <property type="term" value="F:protein dimerization activity"/>
    <property type="evidence" value="ECO:0007669"/>
    <property type="project" value="InterPro"/>
</dbReference>
<name>A0A1U8EG96_CAPAN</name>
<reference evidence="7 8" key="1">
    <citation type="journal article" date="2014" name="Nat. Genet.">
        <title>Genome sequence of the hot pepper provides insights into the evolution of pungency in Capsicum species.</title>
        <authorList>
            <person name="Kim S."/>
            <person name="Park M."/>
            <person name="Yeom S.I."/>
            <person name="Kim Y.M."/>
            <person name="Lee J.M."/>
            <person name="Lee H.A."/>
            <person name="Seo E."/>
            <person name="Choi J."/>
            <person name="Cheong K."/>
            <person name="Kim K.T."/>
            <person name="Jung K."/>
            <person name="Lee G.W."/>
            <person name="Oh S.K."/>
            <person name="Bae C."/>
            <person name="Kim S.B."/>
            <person name="Lee H.Y."/>
            <person name="Kim S.Y."/>
            <person name="Kim M.S."/>
            <person name="Kang B.C."/>
            <person name="Jo Y.D."/>
            <person name="Yang H.B."/>
            <person name="Jeong H.J."/>
            <person name="Kang W.H."/>
            <person name="Kwon J.K."/>
            <person name="Shin C."/>
            <person name="Lim J.Y."/>
            <person name="Park J.H."/>
            <person name="Huh J.H."/>
            <person name="Kim J.S."/>
            <person name="Kim B.D."/>
            <person name="Cohen O."/>
            <person name="Paran I."/>
            <person name="Suh M.C."/>
            <person name="Lee S.B."/>
            <person name="Kim Y.K."/>
            <person name="Shin Y."/>
            <person name="Noh S.J."/>
            <person name="Park J."/>
            <person name="Seo Y.S."/>
            <person name="Kwon S.Y."/>
            <person name="Kim H.A."/>
            <person name="Park J.M."/>
            <person name="Kim H.J."/>
            <person name="Choi S.B."/>
            <person name="Bosland P.W."/>
            <person name="Reeves G."/>
            <person name="Jo S.H."/>
            <person name="Lee B.W."/>
            <person name="Cho H.T."/>
            <person name="Choi H.S."/>
            <person name="Lee M.S."/>
            <person name="Yu Y."/>
            <person name="Do Choi Y."/>
            <person name="Park B.S."/>
            <person name="van Deynze A."/>
            <person name="Ashrafi H."/>
            <person name="Hill T."/>
            <person name="Kim W.T."/>
            <person name="Pai H.S."/>
            <person name="Ahn H.K."/>
            <person name="Yeam I."/>
            <person name="Giovannoni J.J."/>
            <person name="Rose J.K."/>
            <person name="Sorensen I."/>
            <person name="Lee S.J."/>
            <person name="Kim R.W."/>
            <person name="Choi I.Y."/>
            <person name="Choi B.S."/>
            <person name="Lim J.S."/>
            <person name="Lee Y.H."/>
            <person name="Choi D."/>
        </authorList>
    </citation>
    <scope>NUCLEOTIDE SEQUENCE [LARGE SCALE GENOMIC DNA]</scope>
    <source>
        <strain evidence="8">cv. CM334</strain>
    </source>
</reference>
<dbReference type="PANTHER" id="PTHR46196">
    <property type="entry name" value="TRANSCRIPTION FACTOR BHLH155-LIKE ISOFORM X1-RELATED"/>
    <property type="match status" value="1"/>
</dbReference>
<dbReference type="EMBL" id="AYRZ02000009">
    <property type="protein sequence ID" value="PHT72177.1"/>
    <property type="molecule type" value="Genomic_DNA"/>
</dbReference>
<comment type="subcellular location">
    <subcellularLocation>
        <location evidence="1">Nucleus</location>
    </subcellularLocation>
</comment>
<dbReference type="GO" id="GO:0003700">
    <property type="term" value="F:DNA-binding transcription factor activity"/>
    <property type="evidence" value="ECO:0007669"/>
    <property type="project" value="InterPro"/>
</dbReference>
<dbReference type="Gramene" id="PHT72177">
    <property type="protein sequence ID" value="PHT72177"/>
    <property type="gene ID" value="T459_22962"/>
</dbReference>
<dbReference type="PROSITE" id="PS50888">
    <property type="entry name" value="BHLH"/>
    <property type="match status" value="1"/>
</dbReference>
<accession>A0A1U8EG96</accession>
<feature type="compositionally biased region" description="Polar residues" evidence="5">
    <location>
        <begin position="473"/>
        <end position="485"/>
    </location>
</feature>
<dbReference type="Pfam" id="PF23176">
    <property type="entry name" value="bHLH_LHW"/>
    <property type="match status" value="1"/>
</dbReference>
<organism evidence="7 8">
    <name type="scientific">Capsicum annuum</name>
    <name type="common">Capsicum pepper</name>
    <dbReference type="NCBI Taxonomy" id="4072"/>
    <lineage>
        <taxon>Eukaryota</taxon>
        <taxon>Viridiplantae</taxon>
        <taxon>Streptophyta</taxon>
        <taxon>Embryophyta</taxon>
        <taxon>Tracheophyta</taxon>
        <taxon>Spermatophyta</taxon>
        <taxon>Magnoliopsida</taxon>
        <taxon>eudicotyledons</taxon>
        <taxon>Gunneridae</taxon>
        <taxon>Pentapetalae</taxon>
        <taxon>asterids</taxon>
        <taxon>lamiids</taxon>
        <taxon>Solanales</taxon>
        <taxon>Solanaceae</taxon>
        <taxon>Solanoideae</taxon>
        <taxon>Capsiceae</taxon>
        <taxon>Capsicum</taxon>
    </lineage>
</organism>
<evidence type="ECO:0000256" key="1">
    <source>
        <dbReference type="ARBA" id="ARBA00004123"/>
    </source>
</evidence>
<keyword evidence="2" id="KW-0805">Transcription regulation</keyword>
<feature type="domain" description="BHLH" evidence="6">
    <location>
        <begin position="547"/>
        <end position="596"/>
    </location>
</feature>
<evidence type="ECO:0000256" key="5">
    <source>
        <dbReference type="SAM" id="MobiDB-lite"/>
    </source>
</evidence>
<dbReference type="PANTHER" id="PTHR46196:SF3">
    <property type="entry name" value="TRANSCRIPTION FACTOR LHW-LIKE ISOFORM X1"/>
    <property type="match status" value="1"/>
</dbReference>
<feature type="region of interest" description="Disordered" evidence="5">
    <location>
        <begin position="463"/>
        <end position="485"/>
    </location>
</feature>
<sequence length="733" mass="81295">MSAASLRHFLESVCFKSPWNYAVFWRLQHQFPMVLTWEDGYPDIPCAREPHRSLIGNCYSKNINDCGSRSHNGYLRAYPIGLAMAEMSSTYHIAGEGVVGEVASLGIPHWISSDSLAPAKLSFGFAAECPDEWILQFVAGIKTILLVPCIPYGVLQLGSMETVPENMEMVTNLAEVFDAHFNLFKSYPPENSEFLLQSAISESVNIPSATTTNEVNEDDVAADIPILKDKKLSPAYPMTSLIEVQHPFQLSGQHMQNVPENNGNEGKIGKFVERMPNILENANEREIGIQHADMINLVKQLAHAYSDDNGSGITENNFGRSCHAKGVDAFSYSSCNVGGVTISNELDCYFDGNMLDPQSLGADCSDTILGNLSNSLSYPTECELYEALGSTIQNNIAGKSIYTENPMFNIEPSFGESNEWRLRENNAENLLEAVVASARCFSDDYSLHNMVGLESLYMPSGKPAPFRKRKNPSTESASVGDDTVTQSTLTSASAGADKYASTNCPHSASSFDCVVSAFNEGQHQTKVFSSMSCHKESKASNTNKKRGRSGDGHKPRPRDRQLIQDRLKELRQLVPNGAKCSIDGLLDKTIKHMLFLRNVTDQADKLRYQAQKEVAPDKSLQLPELKPSNQQGTCWALELGSVDQICPIIVKDLEYPGHMLIEMMCDDHGRFLEISDVIHRLELTILKGVMEIRSESTWAHFIVEASGSFHRLDIFWPLMQLLQQVRSSVSRNM</sequence>
<comment type="caution">
    <text evidence="7">The sequence shown here is derived from an EMBL/GenBank/DDBJ whole genome shotgun (WGS) entry which is preliminary data.</text>
</comment>
<evidence type="ECO:0000259" key="6">
    <source>
        <dbReference type="PROSITE" id="PS50888"/>
    </source>
</evidence>
<dbReference type="STRING" id="4072.A0A1U8EG96"/>
<feature type="compositionally biased region" description="Basic and acidic residues" evidence="5">
    <location>
        <begin position="548"/>
        <end position="560"/>
    </location>
</feature>
<keyword evidence="3" id="KW-0804">Transcription</keyword>
<dbReference type="AlphaFoldDB" id="A0A1U8EG96"/>
<dbReference type="OMA" id="RSESTWA"/>
<dbReference type="Pfam" id="PF14215">
    <property type="entry name" value="bHLH-MYC_N"/>
    <property type="match status" value="1"/>
</dbReference>
<dbReference type="InterPro" id="IPR025610">
    <property type="entry name" value="MYC/MYB_N"/>
</dbReference>
<evidence type="ECO:0000256" key="4">
    <source>
        <dbReference type="ARBA" id="ARBA00023242"/>
    </source>
</evidence>
<reference evidence="7 8" key="2">
    <citation type="journal article" date="2017" name="Genome Biol.">
        <title>New reference genome sequences of hot pepper reveal the massive evolution of plant disease-resistance genes by retroduplication.</title>
        <authorList>
            <person name="Kim S."/>
            <person name="Park J."/>
            <person name="Yeom S.I."/>
            <person name="Kim Y.M."/>
            <person name="Seo E."/>
            <person name="Kim K.T."/>
            <person name="Kim M.S."/>
            <person name="Lee J.M."/>
            <person name="Cheong K."/>
            <person name="Shin H.S."/>
            <person name="Kim S.B."/>
            <person name="Han K."/>
            <person name="Lee J."/>
            <person name="Park M."/>
            <person name="Lee H.A."/>
            <person name="Lee H.Y."/>
            <person name="Lee Y."/>
            <person name="Oh S."/>
            <person name="Lee J.H."/>
            <person name="Choi E."/>
            <person name="Choi E."/>
            <person name="Lee S.E."/>
            <person name="Jeon J."/>
            <person name="Kim H."/>
            <person name="Choi G."/>
            <person name="Song H."/>
            <person name="Lee J."/>
            <person name="Lee S.C."/>
            <person name="Kwon J.K."/>
            <person name="Lee H.Y."/>
            <person name="Koo N."/>
            <person name="Hong Y."/>
            <person name="Kim R.W."/>
            <person name="Kang W.H."/>
            <person name="Huh J.H."/>
            <person name="Kang B.C."/>
            <person name="Yang T.J."/>
            <person name="Lee Y.H."/>
            <person name="Bennetzen J.L."/>
            <person name="Choi D."/>
        </authorList>
    </citation>
    <scope>NUCLEOTIDE SEQUENCE [LARGE SCALE GENOMIC DNA]</scope>
    <source>
        <strain evidence="8">cv. CM334</strain>
    </source>
</reference>
<dbReference type="OrthoDB" id="778365at2759"/>
<proteinExistence type="predicted"/>
<evidence type="ECO:0000256" key="3">
    <source>
        <dbReference type="ARBA" id="ARBA00023163"/>
    </source>
</evidence>
<gene>
    <name evidence="7" type="ORF">T459_22962</name>
</gene>
<dbReference type="KEGG" id="cann:107842835"/>
<evidence type="ECO:0000313" key="7">
    <source>
        <dbReference type="EMBL" id="PHT72177.1"/>
    </source>
</evidence>
<dbReference type="SMR" id="A0A1U8EG96"/>
<dbReference type="GO" id="GO:0005634">
    <property type="term" value="C:nucleus"/>
    <property type="evidence" value="ECO:0007669"/>
    <property type="project" value="UniProtKB-SubCell"/>
</dbReference>
<dbReference type="Proteomes" id="UP000222542">
    <property type="component" value="Unassembled WGS sequence"/>
</dbReference>
<feature type="region of interest" description="Disordered" evidence="5">
    <location>
        <begin position="529"/>
        <end position="560"/>
    </location>
</feature>
<evidence type="ECO:0000313" key="8">
    <source>
        <dbReference type="Proteomes" id="UP000222542"/>
    </source>
</evidence>
<dbReference type="InterPro" id="IPR043561">
    <property type="entry name" value="LHW-like"/>
</dbReference>
<keyword evidence="4" id="KW-0539">Nucleus</keyword>
<protein>
    <recommendedName>
        <fullName evidence="6">BHLH domain-containing protein</fullName>
    </recommendedName>
</protein>
<keyword evidence="8" id="KW-1185">Reference proteome</keyword>